<dbReference type="PANTHER" id="PTHR34062">
    <property type="entry name" value="OXIDOREDUCTASE 21 KDA SUBUNIT, PUTATIVE (AFU_ORTHOLOGUE AFUA_4G04750)-RELATED"/>
    <property type="match status" value="1"/>
</dbReference>
<feature type="domain" description="NADH-ubiquinone oxidoreductase 21kDa subunit N-terminal" evidence="2">
    <location>
        <begin position="60"/>
        <end position="136"/>
    </location>
</feature>
<dbReference type="InterPro" id="IPR024549">
    <property type="entry name" value="NADH-UbQ_OxRdtase_su21_C_fun"/>
</dbReference>
<keyword evidence="1" id="KW-0472">Membrane</keyword>
<proteinExistence type="predicted"/>
<evidence type="ECO:0000313" key="5">
    <source>
        <dbReference type="Proteomes" id="UP000078544"/>
    </source>
</evidence>
<dbReference type="STRING" id="1081109.A0A167W7H8"/>
<dbReference type="OrthoDB" id="196140at2759"/>
<evidence type="ECO:0000259" key="2">
    <source>
        <dbReference type="Pfam" id="PF10785"/>
    </source>
</evidence>
<gene>
    <name evidence="4" type="ORF">AAL_08050</name>
</gene>
<keyword evidence="1" id="KW-0812">Transmembrane</keyword>
<evidence type="ECO:0000313" key="4">
    <source>
        <dbReference type="EMBL" id="KZZ88492.1"/>
    </source>
</evidence>
<feature type="transmembrane region" description="Helical" evidence="1">
    <location>
        <begin position="74"/>
        <end position="91"/>
    </location>
</feature>
<dbReference type="PANTHER" id="PTHR34062:SF1">
    <property type="entry name" value="NADH-UBIQUINONE OXIDOREDUCTASE 21KDA SUBUNIT N-TERMINAL DOMAIN-CONTAINING PROTEIN"/>
    <property type="match status" value="1"/>
</dbReference>
<name>A0A167W7H8_9HYPO</name>
<protein>
    <submittedName>
        <fullName evidence="4">NADH-ubiquinone oxidoreductase 21 kDa subunit</fullName>
    </submittedName>
</protein>
<dbReference type="EMBL" id="AZGY01000029">
    <property type="protein sequence ID" value="KZZ88492.1"/>
    <property type="molecule type" value="Genomic_DNA"/>
</dbReference>
<sequence>MAESATKQATPSFTGTSKVVQTDYPLIDNDPLAASEAGELGGHAGPWAEWRVANVGPVSSHFKRVVRYARTSDYVAGGVAAAFAPTALYTLEKFAPSYVGKGGFAKAMRLAGFVGLAGGFLYFYQRSCLRFYGATENAREIDLDMKEMVAKVRAGEPLYGESRLSPHLQGVAARQSRYSALFFSTVPWFNFVNHNQHGVDTAKYFQQAERELEAERSR</sequence>
<reference evidence="4 5" key="1">
    <citation type="journal article" date="2016" name="Genome Biol. Evol.">
        <title>Divergent and convergent evolution of fungal pathogenicity.</title>
        <authorList>
            <person name="Shang Y."/>
            <person name="Xiao G."/>
            <person name="Zheng P."/>
            <person name="Cen K."/>
            <person name="Zhan S."/>
            <person name="Wang C."/>
        </authorList>
    </citation>
    <scope>NUCLEOTIDE SEQUENCE [LARGE SCALE GENOMIC DNA]</scope>
    <source>
        <strain evidence="4 5">RCEF 2490</strain>
    </source>
</reference>
<comment type="caution">
    <text evidence="4">The sequence shown here is derived from an EMBL/GenBank/DDBJ whole genome shotgun (WGS) entry which is preliminary data.</text>
</comment>
<evidence type="ECO:0000259" key="3">
    <source>
        <dbReference type="Pfam" id="PF12853"/>
    </source>
</evidence>
<keyword evidence="5" id="KW-1185">Reference proteome</keyword>
<dbReference type="Pfam" id="PF12853">
    <property type="entry name" value="NADH_u_ox_C"/>
    <property type="match status" value="1"/>
</dbReference>
<accession>A0A167W7H8</accession>
<dbReference type="AlphaFoldDB" id="A0A167W7H8"/>
<keyword evidence="4" id="KW-0830">Ubiquinone</keyword>
<evidence type="ECO:0000256" key="1">
    <source>
        <dbReference type="SAM" id="Phobius"/>
    </source>
</evidence>
<keyword evidence="1" id="KW-1133">Transmembrane helix</keyword>
<dbReference type="Pfam" id="PF10785">
    <property type="entry name" value="NADH-u_ox-rdase"/>
    <property type="match status" value="1"/>
</dbReference>
<dbReference type="InterPro" id="IPR053229">
    <property type="entry name" value="NADH-Q_oxidrdct_subunit"/>
</dbReference>
<dbReference type="InterPro" id="IPR019721">
    <property type="entry name" value="NADH-UbQ_OxRdtase_su21_N"/>
</dbReference>
<dbReference type="Proteomes" id="UP000078544">
    <property type="component" value="Unassembled WGS sequence"/>
</dbReference>
<organism evidence="4 5">
    <name type="scientific">Moelleriella libera RCEF 2490</name>
    <dbReference type="NCBI Taxonomy" id="1081109"/>
    <lineage>
        <taxon>Eukaryota</taxon>
        <taxon>Fungi</taxon>
        <taxon>Dikarya</taxon>
        <taxon>Ascomycota</taxon>
        <taxon>Pezizomycotina</taxon>
        <taxon>Sordariomycetes</taxon>
        <taxon>Hypocreomycetidae</taxon>
        <taxon>Hypocreales</taxon>
        <taxon>Clavicipitaceae</taxon>
        <taxon>Moelleriella</taxon>
    </lineage>
</organism>
<feature type="domain" description="NADH-ubiquinone oxidoreductase 21kDa subunit C-terminal fungi" evidence="3">
    <location>
        <begin position="145"/>
        <end position="216"/>
    </location>
</feature>
<feature type="transmembrane region" description="Helical" evidence="1">
    <location>
        <begin position="103"/>
        <end position="124"/>
    </location>
</feature>